<sequence>MVKPPGLRTSSLYYQSCRSLYAPCPGLQVQQWICAVRAGHSEQQIVLLKPGLCDARRDVWTDPSSEPKCPHSITSVKVKAEETKIELESPEGPMLRGIHPV</sequence>
<dbReference type="AlphaFoldDB" id="A0AA88Q0W0"/>
<protein>
    <submittedName>
        <fullName evidence="1">Uncharacterized protein</fullName>
    </submittedName>
</protein>
<name>A0AA88Q0W0_9TELE</name>
<proteinExistence type="predicted"/>
<keyword evidence="2" id="KW-1185">Reference proteome</keyword>
<dbReference type="Proteomes" id="UP001187343">
    <property type="component" value="Unassembled WGS sequence"/>
</dbReference>
<accession>A0AA88Q0W0</accession>
<comment type="caution">
    <text evidence="1">The sequence shown here is derived from an EMBL/GenBank/DDBJ whole genome shotgun (WGS) entry which is preliminary data.</text>
</comment>
<organism evidence="1 2">
    <name type="scientific">Cirrhinus molitorella</name>
    <name type="common">mud carp</name>
    <dbReference type="NCBI Taxonomy" id="172907"/>
    <lineage>
        <taxon>Eukaryota</taxon>
        <taxon>Metazoa</taxon>
        <taxon>Chordata</taxon>
        <taxon>Craniata</taxon>
        <taxon>Vertebrata</taxon>
        <taxon>Euteleostomi</taxon>
        <taxon>Actinopterygii</taxon>
        <taxon>Neopterygii</taxon>
        <taxon>Teleostei</taxon>
        <taxon>Ostariophysi</taxon>
        <taxon>Cypriniformes</taxon>
        <taxon>Cyprinidae</taxon>
        <taxon>Labeoninae</taxon>
        <taxon>Labeonini</taxon>
        <taxon>Cirrhinus</taxon>
    </lineage>
</organism>
<dbReference type="EMBL" id="JAUYZG010000008">
    <property type="protein sequence ID" value="KAK2900824.1"/>
    <property type="molecule type" value="Genomic_DNA"/>
</dbReference>
<evidence type="ECO:0000313" key="1">
    <source>
        <dbReference type="EMBL" id="KAK2900824.1"/>
    </source>
</evidence>
<gene>
    <name evidence="1" type="ORF">Q8A67_008939</name>
</gene>
<evidence type="ECO:0000313" key="2">
    <source>
        <dbReference type="Proteomes" id="UP001187343"/>
    </source>
</evidence>
<reference evidence="1" key="1">
    <citation type="submission" date="2023-08" db="EMBL/GenBank/DDBJ databases">
        <title>Chromosome-level Genome Assembly of mud carp (Cirrhinus molitorella).</title>
        <authorList>
            <person name="Liu H."/>
        </authorList>
    </citation>
    <scope>NUCLEOTIDE SEQUENCE</scope>
    <source>
        <strain evidence="1">Prfri</strain>
        <tissue evidence="1">Muscle</tissue>
    </source>
</reference>